<evidence type="ECO:0000256" key="2">
    <source>
        <dbReference type="ARBA" id="ARBA00022692"/>
    </source>
</evidence>
<keyword evidence="7" id="KW-1185">Reference proteome</keyword>
<dbReference type="GO" id="GO:0016020">
    <property type="term" value="C:membrane"/>
    <property type="evidence" value="ECO:0007669"/>
    <property type="project" value="UniProtKB-SubCell"/>
</dbReference>
<evidence type="ECO:0000256" key="3">
    <source>
        <dbReference type="ARBA" id="ARBA00022989"/>
    </source>
</evidence>
<dbReference type="OrthoDB" id="513661at2"/>
<dbReference type="PANTHER" id="PTHR35371">
    <property type="entry name" value="INNER MEMBRANE PROTEIN"/>
    <property type="match status" value="1"/>
</dbReference>
<evidence type="ECO:0000256" key="5">
    <source>
        <dbReference type="SAM" id="Phobius"/>
    </source>
</evidence>
<dbReference type="Pfam" id="PF01124">
    <property type="entry name" value="MAPEG"/>
    <property type="match status" value="1"/>
</dbReference>
<reference evidence="6 7" key="1">
    <citation type="submission" date="2017-08" db="EMBL/GenBank/DDBJ databases">
        <title>Complete genome of Colwellia sp. NB097-1, a psychrophile bacterium ioslated from Bering Sea.</title>
        <authorList>
            <person name="Chen X."/>
        </authorList>
    </citation>
    <scope>NUCLEOTIDE SEQUENCE [LARGE SCALE GENOMIC DNA]</scope>
    <source>
        <strain evidence="6 7">NB097-1</strain>
    </source>
</reference>
<sequence>MTTLIICLFIAAILPYIAKIPVAIAMNKLGGYDNNHPRAQQAKLTGFGARAFAAHQNAFESLIIFAPAVLLAIATQNTGAFIEQLAITHVVARVLYHIAYLINIGVIRSLIWAVGIISALAIIYLCI</sequence>
<keyword evidence="3 5" id="KW-1133">Transmembrane helix</keyword>
<accession>A0A222G3Z1</accession>
<evidence type="ECO:0000256" key="1">
    <source>
        <dbReference type="ARBA" id="ARBA00004370"/>
    </source>
</evidence>
<dbReference type="PANTHER" id="PTHR35371:SF1">
    <property type="entry name" value="BLR7753 PROTEIN"/>
    <property type="match status" value="1"/>
</dbReference>
<organism evidence="6 7">
    <name type="scientific">Cognaticolwellia beringensis</name>
    <dbReference type="NCBI Taxonomy" id="1967665"/>
    <lineage>
        <taxon>Bacteria</taxon>
        <taxon>Pseudomonadati</taxon>
        <taxon>Pseudomonadota</taxon>
        <taxon>Gammaproteobacteria</taxon>
        <taxon>Alteromonadales</taxon>
        <taxon>Colwelliaceae</taxon>
        <taxon>Cognaticolwellia</taxon>
    </lineage>
</organism>
<comment type="subcellular location">
    <subcellularLocation>
        <location evidence="1">Membrane</location>
    </subcellularLocation>
</comment>
<evidence type="ECO:0000313" key="6">
    <source>
        <dbReference type="EMBL" id="ASP46500.1"/>
    </source>
</evidence>
<keyword evidence="4 5" id="KW-0472">Membrane</keyword>
<evidence type="ECO:0000313" key="7">
    <source>
        <dbReference type="Proteomes" id="UP000202259"/>
    </source>
</evidence>
<dbReference type="SUPFAM" id="SSF161084">
    <property type="entry name" value="MAPEG domain-like"/>
    <property type="match status" value="1"/>
</dbReference>
<dbReference type="RefSeq" id="WP_081148542.1">
    <property type="nucleotide sequence ID" value="NZ_CP020465.1"/>
</dbReference>
<dbReference type="InterPro" id="IPR023352">
    <property type="entry name" value="MAPEG-like_dom_sf"/>
</dbReference>
<protein>
    <recommendedName>
        <fullName evidence="8">MAPEG family protein</fullName>
    </recommendedName>
</protein>
<dbReference type="EMBL" id="CP020465">
    <property type="protein sequence ID" value="ASP46500.1"/>
    <property type="molecule type" value="Genomic_DNA"/>
</dbReference>
<dbReference type="Proteomes" id="UP000202259">
    <property type="component" value="Chromosome"/>
</dbReference>
<dbReference type="KEGG" id="cber:B5D82_01145"/>
<feature type="transmembrane region" description="Helical" evidence="5">
    <location>
        <begin position="94"/>
        <end position="125"/>
    </location>
</feature>
<keyword evidence="2 5" id="KW-0812">Transmembrane</keyword>
<dbReference type="InterPro" id="IPR001129">
    <property type="entry name" value="Membr-assoc_MAPEG"/>
</dbReference>
<gene>
    <name evidence="6" type="ORF">B5D82_01145</name>
</gene>
<dbReference type="Gene3D" id="1.20.120.550">
    <property type="entry name" value="Membrane associated eicosanoid/glutathione metabolism-like domain"/>
    <property type="match status" value="1"/>
</dbReference>
<feature type="transmembrane region" description="Helical" evidence="5">
    <location>
        <begin position="62"/>
        <end position="82"/>
    </location>
</feature>
<evidence type="ECO:0000256" key="4">
    <source>
        <dbReference type="ARBA" id="ARBA00023136"/>
    </source>
</evidence>
<evidence type="ECO:0008006" key="8">
    <source>
        <dbReference type="Google" id="ProtNLM"/>
    </source>
</evidence>
<proteinExistence type="predicted"/>
<name>A0A222G3Z1_9GAMM</name>
<dbReference type="AlphaFoldDB" id="A0A222G3Z1"/>